<organism evidence="3 4">
    <name type="scientific">Thioclava kandeliae</name>
    <dbReference type="NCBI Taxonomy" id="3070818"/>
    <lineage>
        <taxon>Bacteria</taxon>
        <taxon>Pseudomonadati</taxon>
        <taxon>Pseudomonadota</taxon>
        <taxon>Alphaproteobacteria</taxon>
        <taxon>Rhodobacterales</taxon>
        <taxon>Paracoccaceae</taxon>
        <taxon>Thioclava</taxon>
    </lineage>
</organism>
<evidence type="ECO:0000313" key="4">
    <source>
        <dbReference type="Proteomes" id="UP001438953"/>
    </source>
</evidence>
<evidence type="ECO:0000259" key="2">
    <source>
        <dbReference type="Pfam" id="PF17396"/>
    </source>
</evidence>
<dbReference type="Pfam" id="PF17396">
    <property type="entry name" value="DUF1611_N"/>
    <property type="match status" value="1"/>
</dbReference>
<dbReference type="InterPro" id="IPR035086">
    <property type="entry name" value="DgcN-like_C"/>
</dbReference>
<dbReference type="RefSeq" id="WP_350936624.1">
    <property type="nucleotide sequence ID" value="NZ_JAYWLC010000006.1"/>
</dbReference>
<proteinExistence type="predicted"/>
<accession>A0ABV1SHI0</accession>
<dbReference type="Proteomes" id="UP001438953">
    <property type="component" value="Unassembled WGS sequence"/>
</dbReference>
<evidence type="ECO:0000313" key="3">
    <source>
        <dbReference type="EMBL" id="MER5171991.1"/>
    </source>
</evidence>
<dbReference type="Gene3D" id="3.40.50.720">
    <property type="entry name" value="NAD(P)-binding Rossmann-like Domain"/>
    <property type="match status" value="1"/>
</dbReference>
<evidence type="ECO:0000259" key="1">
    <source>
        <dbReference type="Pfam" id="PF07755"/>
    </source>
</evidence>
<gene>
    <name evidence="3" type="primary">dgcN</name>
    <name evidence="3" type="ORF">VSX56_09395</name>
</gene>
<dbReference type="InterPro" id="IPR011669">
    <property type="entry name" value="DgcN-like"/>
</dbReference>
<keyword evidence="4" id="KW-1185">Reference proteome</keyword>
<dbReference type="InterPro" id="IPR035402">
    <property type="entry name" value="DgcN-like_N"/>
</dbReference>
<dbReference type="PANTHER" id="PTHR40690:SF1">
    <property type="entry name" value="DUF1611 DOMAIN-CONTAINING PROTEIN"/>
    <property type="match status" value="1"/>
</dbReference>
<dbReference type="SUPFAM" id="SSF52540">
    <property type="entry name" value="P-loop containing nucleoside triphosphate hydrolases"/>
    <property type="match status" value="1"/>
</dbReference>
<feature type="domain" description="D-glutamate N-acetyltransferase-like N-terminal" evidence="2">
    <location>
        <begin position="48"/>
        <end position="126"/>
    </location>
</feature>
<dbReference type="InterPro" id="IPR027417">
    <property type="entry name" value="P-loop_NTPase"/>
</dbReference>
<sequence>MALIETPYLLFLGDAPDSLAAKVAQGIKDWRPEFAVGQFRMDGCKADMGLTDMTLDEAVAAGCKTLVIGVANRGGVISAAWKEVLIKALEAGMDLASGLHNLLREEADLVAAAEKHGRQLHDVRIPSVKYPIANGEKRRGKRMLAVGTDCSVGKMYTALCVEKEMRERGMKASFRATGQTGILITGDGVPLDAVIADFMAGSIEYLTPDNDDDHWDLIEGQGSLFHVSYSGVTMALIHGGQPDALVICHEPTRAHMRGLPGYQLPSIQAVADLALQLAQVANSDCKVVGVSVNTKDMPEAEAKAYLAKVEAEMGLPATDPFRFGAGPLVDALEALDAVAAE</sequence>
<dbReference type="PIRSF" id="PIRSF026760">
    <property type="entry name" value="UCP026760"/>
    <property type="match status" value="1"/>
</dbReference>
<dbReference type="Pfam" id="PF07755">
    <property type="entry name" value="DUF1611"/>
    <property type="match status" value="1"/>
</dbReference>
<comment type="caution">
    <text evidence="3">The sequence shown here is derived from an EMBL/GenBank/DDBJ whole genome shotgun (WGS) entry which is preliminary data.</text>
</comment>
<feature type="domain" description="D-glutamate N-acetyltransferase-like C-terminal" evidence="1">
    <location>
        <begin position="132"/>
        <end position="329"/>
    </location>
</feature>
<dbReference type="PANTHER" id="PTHR40690">
    <property type="entry name" value="GLL3100 PROTEIN"/>
    <property type="match status" value="1"/>
</dbReference>
<name>A0ABV1SHI0_9RHOB</name>
<dbReference type="EMBL" id="JAYWLC010000006">
    <property type="protein sequence ID" value="MER5171991.1"/>
    <property type="molecule type" value="Genomic_DNA"/>
</dbReference>
<protein>
    <submittedName>
        <fullName evidence="3">N-acetyltransferase DgcN</fullName>
    </submittedName>
</protein>
<reference evidence="3 4" key="1">
    <citation type="submission" date="2024-06" db="EMBL/GenBank/DDBJ databases">
        <title>Thioclava kandeliae sp. nov. from a rhizosphere soil sample of Kandelia candel in a mangrove.</title>
        <authorList>
            <person name="Mu T."/>
        </authorList>
    </citation>
    <scope>NUCLEOTIDE SEQUENCE [LARGE SCALE GENOMIC DNA]</scope>
    <source>
        <strain evidence="3 4">CPCC 100088</strain>
    </source>
</reference>
<dbReference type="Gene3D" id="3.40.50.300">
    <property type="entry name" value="P-loop containing nucleotide triphosphate hydrolases"/>
    <property type="match status" value="1"/>
</dbReference>
<dbReference type="NCBIfam" id="NF041892">
    <property type="entry name" value="DgcN"/>
    <property type="match status" value="1"/>
</dbReference>